<keyword evidence="2" id="KW-1185">Reference proteome</keyword>
<evidence type="ECO:0000313" key="2">
    <source>
        <dbReference type="Proteomes" id="UP000037558"/>
    </source>
</evidence>
<gene>
    <name evidence="1" type="ORF">AMD01_22185</name>
</gene>
<name>A0A0M0KEG6_9BACI</name>
<dbReference type="PATRIC" id="fig|284581.3.peg.3290"/>
<dbReference type="AlphaFoldDB" id="A0A0M0KEG6"/>
<reference evidence="2" key="1">
    <citation type="submission" date="2015-08" db="EMBL/GenBank/DDBJ databases">
        <title>Fjat-14210 dsm16467.</title>
        <authorList>
            <person name="Liu B."/>
            <person name="Wang J."/>
            <person name="Zhu Y."/>
            <person name="Liu G."/>
            <person name="Chen Q."/>
            <person name="Chen Z."/>
            <person name="Lan J."/>
            <person name="Che J."/>
            <person name="Ge C."/>
            <person name="Shi H."/>
            <person name="Pan Z."/>
            <person name="Liu X."/>
        </authorList>
    </citation>
    <scope>NUCLEOTIDE SEQUENCE [LARGE SCALE GENOMIC DNA]</scope>
    <source>
        <strain evidence="2">DSM 16467</strain>
    </source>
</reference>
<evidence type="ECO:0000313" key="1">
    <source>
        <dbReference type="EMBL" id="KOO37194.1"/>
    </source>
</evidence>
<proteinExistence type="predicted"/>
<comment type="caution">
    <text evidence="1">The sequence shown here is derived from an EMBL/GenBank/DDBJ whole genome shotgun (WGS) entry which is preliminary data.</text>
</comment>
<dbReference type="Proteomes" id="UP000037558">
    <property type="component" value="Unassembled WGS sequence"/>
</dbReference>
<protein>
    <submittedName>
        <fullName evidence="1">Uncharacterized protein</fullName>
    </submittedName>
</protein>
<dbReference type="EMBL" id="LILC01000037">
    <property type="protein sequence ID" value="KOO37194.1"/>
    <property type="molecule type" value="Genomic_DNA"/>
</dbReference>
<organism evidence="1 2">
    <name type="scientific">Priestia koreensis</name>
    <dbReference type="NCBI Taxonomy" id="284581"/>
    <lineage>
        <taxon>Bacteria</taxon>
        <taxon>Bacillati</taxon>
        <taxon>Bacillota</taxon>
        <taxon>Bacilli</taxon>
        <taxon>Bacillales</taxon>
        <taxon>Bacillaceae</taxon>
        <taxon>Priestia</taxon>
    </lineage>
</organism>
<accession>A0A0M0KEG6</accession>
<sequence length="63" mass="7230">MNCWKPLRAFFPTAELETTDAMGLRRREIGQSAAELLFRKDGEGSTTRIDHLKAKAQDDEIHR</sequence>
<dbReference type="STRING" id="284581.AMD01_22185"/>